<protein>
    <submittedName>
        <fullName evidence="1">Type II toxin-antitoxin system RelE/ParE family toxin</fullName>
    </submittedName>
</protein>
<accession>A0ABS8XFS5</accession>
<evidence type="ECO:0000313" key="1">
    <source>
        <dbReference type="EMBL" id="MCE4538357.1"/>
    </source>
</evidence>
<proteinExistence type="predicted"/>
<reference evidence="1 2" key="1">
    <citation type="submission" date="2021-12" db="EMBL/GenBank/DDBJ databases">
        <title>Genome seq of p7.</title>
        <authorList>
            <person name="Seo T."/>
        </authorList>
    </citation>
    <scope>NUCLEOTIDE SEQUENCE [LARGE SCALE GENOMIC DNA]</scope>
    <source>
        <strain evidence="1 2">P7</strain>
    </source>
</reference>
<sequence>MKRKRVFKTKSFDRWAKKVLTDALLCAAAREIEQGVYEADLGQGVCKKRIAVSGKGKSGGTRTLVAKQHAAAIIFLVGREKNEPGPDFSDVVVEAAKTIASDLSKMPIAQLETMATDGKLKEICNAKEKQ</sequence>
<evidence type="ECO:0000313" key="2">
    <source>
        <dbReference type="Proteomes" id="UP001201463"/>
    </source>
</evidence>
<comment type="caution">
    <text evidence="1">The sequence shown here is derived from an EMBL/GenBank/DDBJ whole genome shotgun (WGS) entry which is preliminary data.</text>
</comment>
<gene>
    <name evidence="1" type="ORF">LXT12_13960</name>
</gene>
<dbReference type="Pfam" id="PF06296">
    <property type="entry name" value="RelE"/>
    <property type="match status" value="1"/>
</dbReference>
<dbReference type="RefSeq" id="WP_233392792.1">
    <property type="nucleotide sequence ID" value="NZ_JAJTWT010000005.1"/>
</dbReference>
<dbReference type="InterPro" id="IPR009387">
    <property type="entry name" value="HigB-2"/>
</dbReference>
<organism evidence="1 2">
    <name type="scientific">Pelomonas caseinilytica</name>
    <dbReference type="NCBI Taxonomy" id="2906763"/>
    <lineage>
        <taxon>Bacteria</taxon>
        <taxon>Pseudomonadati</taxon>
        <taxon>Pseudomonadota</taxon>
        <taxon>Betaproteobacteria</taxon>
        <taxon>Burkholderiales</taxon>
        <taxon>Sphaerotilaceae</taxon>
        <taxon>Roseateles</taxon>
    </lineage>
</organism>
<dbReference type="EMBL" id="JAJTWT010000005">
    <property type="protein sequence ID" value="MCE4538357.1"/>
    <property type="molecule type" value="Genomic_DNA"/>
</dbReference>
<keyword evidence="2" id="KW-1185">Reference proteome</keyword>
<name>A0ABS8XFS5_9BURK</name>
<dbReference type="Proteomes" id="UP001201463">
    <property type="component" value="Unassembled WGS sequence"/>
</dbReference>